<protein>
    <recommendedName>
        <fullName evidence="1">Dynein heavy chain C-terminal domain-containing protein</fullName>
    </recommendedName>
</protein>
<dbReference type="PANTHER" id="PTHR45703:SF36">
    <property type="entry name" value="DYNEIN HEAVY CHAIN, CYTOPLASMIC"/>
    <property type="match status" value="1"/>
</dbReference>
<reference evidence="2 3" key="1">
    <citation type="submission" date="2018-11" db="EMBL/GenBank/DDBJ databases">
        <authorList>
            <consortium name="Pathogen Informatics"/>
        </authorList>
    </citation>
    <scope>NUCLEOTIDE SEQUENCE [LARGE SCALE GENOMIC DNA]</scope>
</reference>
<dbReference type="GO" id="GO:0030286">
    <property type="term" value="C:dynein complex"/>
    <property type="evidence" value="ECO:0007669"/>
    <property type="project" value="InterPro"/>
</dbReference>
<dbReference type="InterPro" id="IPR026983">
    <property type="entry name" value="DHC"/>
</dbReference>
<dbReference type="PANTHER" id="PTHR45703">
    <property type="entry name" value="DYNEIN HEAVY CHAIN"/>
    <property type="match status" value="1"/>
</dbReference>
<dbReference type="OrthoDB" id="14187at2759"/>
<evidence type="ECO:0000313" key="2">
    <source>
        <dbReference type="EMBL" id="VDN20205.1"/>
    </source>
</evidence>
<evidence type="ECO:0000313" key="3">
    <source>
        <dbReference type="Proteomes" id="UP000271098"/>
    </source>
</evidence>
<evidence type="ECO:0000259" key="1">
    <source>
        <dbReference type="Pfam" id="PF18199"/>
    </source>
</evidence>
<dbReference type="EMBL" id="UYRT01079192">
    <property type="protein sequence ID" value="VDN20205.1"/>
    <property type="molecule type" value="Genomic_DNA"/>
</dbReference>
<feature type="domain" description="Dynein heavy chain C-terminal" evidence="1">
    <location>
        <begin position="1"/>
        <end position="237"/>
    </location>
</feature>
<keyword evidence="3" id="KW-1185">Reference proteome</keyword>
<name>A0A3P7LSZ6_9BILA</name>
<gene>
    <name evidence="2" type="ORF">GPUH_LOCUS12289</name>
</gene>
<proteinExistence type="predicted"/>
<accession>A0A3P7LSZ6</accession>
<organism evidence="2 3">
    <name type="scientific">Gongylonema pulchrum</name>
    <dbReference type="NCBI Taxonomy" id="637853"/>
    <lineage>
        <taxon>Eukaryota</taxon>
        <taxon>Metazoa</taxon>
        <taxon>Ecdysozoa</taxon>
        <taxon>Nematoda</taxon>
        <taxon>Chromadorea</taxon>
        <taxon>Rhabditida</taxon>
        <taxon>Spirurina</taxon>
        <taxon>Spiruromorpha</taxon>
        <taxon>Spiruroidea</taxon>
        <taxon>Gongylonematidae</taxon>
        <taxon>Gongylonema</taxon>
    </lineage>
</organism>
<dbReference type="GO" id="GO:0045505">
    <property type="term" value="F:dynein intermediate chain binding"/>
    <property type="evidence" value="ECO:0007669"/>
    <property type="project" value="InterPro"/>
</dbReference>
<dbReference type="Gene3D" id="3.10.490.20">
    <property type="match status" value="1"/>
</dbReference>
<dbReference type="GO" id="GO:0051959">
    <property type="term" value="F:dynein light intermediate chain binding"/>
    <property type="evidence" value="ECO:0007669"/>
    <property type="project" value="InterPro"/>
</dbReference>
<dbReference type="Pfam" id="PF18199">
    <property type="entry name" value="Dynein_C"/>
    <property type="match status" value="1"/>
</dbReference>
<dbReference type="FunFam" id="3.10.490.20:FF:000004">
    <property type="entry name" value="Cytoplasmic dynein heavy chain 2"/>
    <property type="match status" value="1"/>
</dbReference>
<sequence length="244" mass="27848">MFRFFEREVNHGIHLLADVRSDLMEVHEVCKGAQKQSNHTRALTSALNKGLVPTDWLRYTVPKGVTVMTWIHDFIERVRQLIRLAASPSLKSNQWSLEELHMRIEVGVAEDRPDTFKIEAYITATRQTVAQSNQWSLEELHMRIEVGVAEDRPDTFKIEGLRLMGAACKKGNTLEVVDEVSTDLESVALTWVREASPTNSITLPVYLYQDRKNLLFTLDFDPAAIERTTFYERSVAVASNHSMS</sequence>
<dbReference type="Proteomes" id="UP000271098">
    <property type="component" value="Unassembled WGS sequence"/>
</dbReference>
<dbReference type="Gene3D" id="1.20.1270.280">
    <property type="match status" value="1"/>
</dbReference>
<dbReference type="InterPro" id="IPR043160">
    <property type="entry name" value="Dynein_C_barrel"/>
</dbReference>
<dbReference type="GO" id="GO:0007018">
    <property type="term" value="P:microtubule-based movement"/>
    <property type="evidence" value="ECO:0007669"/>
    <property type="project" value="InterPro"/>
</dbReference>
<dbReference type="InterPro" id="IPR041228">
    <property type="entry name" value="Dynein_C"/>
</dbReference>
<dbReference type="AlphaFoldDB" id="A0A3P7LSZ6"/>